<dbReference type="EMBL" id="JAEHFL010000010">
    <property type="protein sequence ID" value="MBK3428419.1"/>
    <property type="molecule type" value="Genomic_DNA"/>
</dbReference>
<dbReference type="AlphaFoldDB" id="A0A7Z0CWW6"/>
<accession>A0A7Z0CWW6</accession>
<keyword evidence="4" id="KW-1185">Reference proteome</keyword>
<sequence>MTATPPSPAPAPRAQRPPRQQQRPESVTYMLWLWLGALCGEAVHQVLNVVLTLLNHDVLMSQAKEMAKSAPAGVDEAQLSDAFLRTAAYGSVALSAAISLAIIVLLAFLLRSLANRSKRAGTSRRVWFAFSLYFGFRILLTFMVTPAGADVPDWLFAADGMVQILVGVAAVLGLIFSVRAETLDYTGELEQMRELEKELEQAQREKKRAEEERKRSKDDQRGNRDGSKRDRTNRTDRVGRSDQEDKR</sequence>
<dbReference type="GeneID" id="78321446"/>
<gene>
    <name evidence="3" type="ORF">JDP02_07840</name>
</gene>
<feature type="transmembrane region" description="Helical" evidence="2">
    <location>
        <begin position="154"/>
        <end position="176"/>
    </location>
</feature>
<keyword evidence="2" id="KW-0812">Transmembrane</keyword>
<feature type="region of interest" description="Disordered" evidence="1">
    <location>
        <begin position="196"/>
        <end position="247"/>
    </location>
</feature>
<comment type="caution">
    <text evidence="3">The sequence shown here is derived from an EMBL/GenBank/DDBJ whole genome shotgun (WGS) entry which is preliminary data.</text>
</comment>
<feature type="region of interest" description="Disordered" evidence="1">
    <location>
        <begin position="1"/>
        <end position="22"/>
    </location>
</feature>
<keyword evidence="2" id="KW-1133">Transmembrane helix</keyword>
<feature type="compositionally biased region" description="Low complexity" evidence="1">
    <location>
        <begin position="12"/>
        <end position="22"/>
    </location>
</feature>
<organism evidence="3 4">
    <name type="scientific">Corynebacterium tuberculostearicum</name>
    <dbReference type="NCBI Taxonomy" id="38304"/>
    <lineage>
        <taxon>Bacteria</taxon>
        <taxon>Bacillati</taxon>
        <taxon>Actinomycetota</taxon>
        <taxon>Actinomycetes</taxon>
        <taxon>Mycobacteriales</taxon>
        <taxon>Corynebacteriaceae</taxon>
        <taxon>Corynebacterium</taxon>
    </lineage>
</organism>
<dbReference type="Proteomes" id="UP000603369">
    <property type="component" value="Unassembled WGS sequence"/>
</dbReference>
<evidence type="ECO:0000313" key="3">
    <source>
        <dbReference type="EMBL" id="MBK3428419.1"/>
    </source>
</evidence>
<proteinExistence type="predicted"/>
<reference evidence="3 4" key="1">
    <citation type="submission" date="2020-12" db="EMBL/GenBank/DDBJ databases">
        <title>Draft genome sequence of the commensal strain Corynebacterium tuberculostearicum MFP09/CIP 102622 isolated from human skin.</title>
        <authorList>
            <person name="Boukerb A.M."/>
            <person name="Janvier X."/>
            <person name="Feuilloley M.G.J."/>
            <person name="Groboillot A."/>
        </authorList>
    </citation>
    <scope>NUCLEOTIDE SEQUENCE [LARGE SCALE GENOMIC DNA]</scope>
    <source>
        <strain evidence="3 4">CIP 102622</strain>
    </source>
</reference>
<feature type="transmembrane region" description="Helical" evidence="2">
    <location>
        <begin position="88"/>
        <end position="114"/>
    </location>
</feature>
<keyword evidence="2" id="KW-0472">Membrane</keyword>
<name>A0A7Z0CWW6_9CORY</name>
<evidence type="ECO:0000256" key="2">
    <source>
        <dbReference type="SAM" id="Phobius"/>
    </source>
</evidence>
<evidence type="ECO:0000256" key="1">
    <source>
        <dbReference type="SAM" id="MobiDB-lite"/>
    </source>
</evidence>
<dbReference type="RefSeq" id="WP_179387335.1">
    <property type="nucleotide sequence ID" value="NZ_CP068156.1"/>
</dbReference>
<protein>
    <submittedName>
        <fullName evidence="3">Uncharacterized protein</fullName>
    </submittedName>
</protein>
<feature type="transmembrane region" description="Helical" evidence="2">
    <location>
        <begin position="126"/>
        <end position="148"/>
    </location>
</feature>
<evidence type="ECO:0000313" key="4">
    <source>
        <dbReference type="Proteomes" id="UP000603369"/>
    </source>
</evidence>
<feature type="compositionally biased region" description="Pro residues" evidence="1">
    <location>
        <begin position="1"/>
        <end position="11"/>
    </location>
</feature>